<keyword evidence="6 10" id="KW-0735">Signal-anchor</keyword>
<dbReference type="GO" id="GO:0051072">
    <property type="term" value="P:4,6-pyruvylated galactose residue biosynthetic process"/>
    <property type="evidence" value="ECO:0007669"/>
    <property type="project" value="TreeGrafter"/>
</dbReference>
<comment type="subcellular location">
    <subcellularLocation>
        <location evidence="1 10">Golgi apparatus membrane</location>
        <topology evidence="1 10">Single-pass type II membrane protein</topology>
    </subcellularLocation>
</comment>
<keyword evidence="3 10" id="KW-0328">Glycosyltransferase</keyword>
<dbReference type="AlphaFoldDB" id="A0A261XWZ8"/>
<dbReference type="Proteomes" id="UP000242875">
    <property type="component" value="Unassembled WGS sequence"/>
</dbReference>
<comment type="similarity">
    <text evidence="2 10">Belongs to the glycosyltransferase 31 family.</text>
</comment>
<evidence type="ECO:0000256" key="5">
    <source>
        <dbReference type="ARBA" id="ARBA00022692"/>
    </source>
</evidence>
<name>A0A261XWZ8_9FUNG</name>
<evidence type="ECO:0000313" key="12">
    <source>
        <dbReference type="Proteomes" id="UP000242875"/>
    </source>
</evidence>
<sequence>MQIFHLDTSLLPEKAFYIPLHRTQPLRSRIASIPTVYRLLVLVILVAALSFYGRWVYVMNAPNMGVPVKWEYHCKTHAPFNKTLYDHTPRARILVGLLTKDSTFLRRQLIRSTYLQYQPPTIIFRFILGRPQKEYLPLVAEEMRLYGDVIVLDMEENMNEGKTLEYFKWVNRSYNQTNGEYARLDYVVKADDDSMINLWNLERALRVLPRKGAYWGCKYSILNSDYVGKSFMGGECYGLSSDLVHWIATDPLPSAYPSGHEDSQVHRWLRWGHQNATYIAENCYIFDGPQANSVYSRPYGKTPSSIPGQERETIVVHGLKTEEDFLEAGRWILPSAADANRNASLVNQSM</sequence>
<evidence type="ECO:0000256" key="7">
    <source>
        <dbReference type="ARBA" id="ARBA00022989"/>
    </source>
</evidence>
<dbReference type="PANTHER" id="PTHR11214">
    <property type="entry name" value="BETA-1,3-N-ACETYLGLUCOSAMINYLTRANSFERASE"/>
    <property type="match status" value="1"/>
</dbReference>
<dbReference type="EC" id="2.4.1.-" evidence="10"/>
<dbReference type="OrthoDB" id="2139606at2759"/>
<evidence type="ECO:0000256" key="9">
    <source>
        <dbReference type="ARBA" id="ARBA00023136"/>
    </source>
</evidence>
<feature type="transmembrane region" description="Helical" evidence="10">
    <location>
        <begin position="36"/>
        <end position="57"/>
    </location>
</feature>
<keyword evidence="8 10" id="KW-0333">Golgi apparatus</keyword>
<dbReference type="InterPro" id="IPR002659">
    <property type="entry name" value="Glyco_trans_31"/>
</dbReference>
<dbReference type="EMBL" id="MVBO01000120">
    <property type="protein sequence ID" value="OZJ02861.1"/>
    <property type="molecule type" value="Genomic_DNA"/>
</dbReference>
<keyword evidence="9 10" id="KW-0472">Membrane</keyword>
<evidence type="ECO:0000256" key="1">
    <source>
        <dbReference type="ARBA" id="ARBA00004323"/>
    </source>
</evidence>
<proteinExistence type="inferred from homology"/>
<reference evidence="11 12" key="1">
    <citation type="journal article" date="2017" name="Mycologia">
        <title>Bifiguratus adelaidae, gen. et sp. nov., a new member of Mucoromycotina in endophytic and soil-dwelling habitats.</title>
        <authorList>
            <person name="Torres-Cruz T.J."/>
            <person name="Billingsley Tobias T.L."/>
            <person name="Almatruk M."/>
            <person name="Hesse C."/>
            <person name="Kuske C.R."/>
            <person name="Desiro A."/>
            <person name="Benucci G.M."/>
            <person name="Bonito G."/>
            <person name="Stajich J.E."/>
            <person name="Dunlap C."/>
            <person name="Arnold A.E."/>
            <person name="Porras-Alfaro A."/>
        </authorList>
    </citation>
    <scope>NUCLEOTIDE SEQUENCE [LARGE SCALE GENOMIC DNA]</scope>
    <source>
        <strain evidence="11 12">AZ0501</strain>
    </source>
</reference>
<evidence type="ECO:0000256" key="8">
    <source>
        <dbReference type="ARBA" id="ARBA00023034"/>
    </source>
</evidence>
<evidence type="ECO:0000256" key="6">
    <source>
        <dbReference type="ARBA" id="ARBA00022968"/>
    </source>
</evidence>
<keyword evidence="12" id="KW-1185">Reference proteome</keyword>
<evidence type="ECO:0000256" key="4">
    <source>
        <dbReference type="ARBA" id="ARBA00022679"/>
    </source>
</evidence>
<protein>
    <recommendedName>
        <fullName evidence="10">Hexosyltransferase</fullName>
        <ecNumber evidence="10">2.4.1.-</ecNumber>
    </recommendedName>
</protein>
<evidence type="ECO:0000256" key="10">
    <source>
        <dbReference type="RuleBase" id="RU363063"/>
    </source>
</evidence>
<keyword evidence="5 10" id="KW-0812">Transmembrane</keyword>
<keyword evidence="7 10" id="KW-1133">Transmembrane helix</keyword>
<evidence type="ECO:0000256" key="3">
    <source>
        <dbReference type="ARBA" id="ARBA00022676"/>
    </source>
</evidence>
<dbReference type="Gene3D" id="3.90.550.50">
    <property type="match status" value="1"/>
</dbReference>
<dbReference type="GO" id="GO:0000139">
    <property type="term" value="C:Golgi membrane"/>
    <property type="evidence" value="ECO:0007669"/>
    <property type="project" value="UniProtKB-SubCell"/>
</dbReference>
<keyword evidence="4" id="KW-0808">Transferase</keyword>
<accession>A0A261XWZ8</accession>
<dbReference type="Pfam" id="PF01762">
    <property type="entry name" value="Galactosyl_T"/>
    <property type="match status" value="1"/>
</dbReference>
<organism evidence="11 12">
    <name type="scientific">Bifiguratus adelaidae</name>
    <dbReference type="NCBI Taxonomy" id="1938954"/>
    <lineage>
        <taxon>Eukaryota</taxon>
        <taxon>Fungi</taxon>
        <taxon>Fungi incertae sedis</taxon>
        <taxon>Mucoromycota</taxon>
        <taxon>Mucoromycotina</taxon>
        <taxon>Endogonomycetes</taxon>
        <taxon>Endogonales</taxon>
        <taxon>Endogonales incertae sedis</taxon>
        <taxon>Bifiguratus</taxon>
    </lineage>
</organism>
<evidence type="ECO:0000313" key="11">
    <source>
        <dbReference type="EMBL" id="OZJ02861.1"/>
    </source>
</evidence>
<dbReference type="GO" id="GO:0016758">
    <property type="term" value="F:hexosyltransferase activity"/>
    <property type="evidence" value="ECO:0007669"/>
    <property type="project" value="InterPro"/>
</dbReference>
<evidence type="ECO:0000256" key="2">
    <source>
        <dbReference type="ARBA" id="ARBA00008661"/>
    </source>
</evidence>
<comment type="caution">
    <text evidence="11">The sequence shown here is derived from an EMBL/GenBank/DDBJ whole genome shotgun (WGS) entry which is preliminary data.</text>
</comment>
<dbReference type="PANTHER" id="PTHR11214:SF333">
    <property type="entry name" value="GLYCOSYLTRANSFERASE FAMILY 31 PROTEIN"/>
    <property type="match status" value="1"/>
</dbReference>
<gene>
    <name evidence="11" type="ORF">BZG36_04082</name>
</gene>